<gene>
    <name evidence="2" type="ordered locus">Dbac_2566</name>
</gene>
<keyword evidence="1" id="KW-0812">Transmembrane</keyword>
<dbReference type="AlphaFoldDB" id="C7LS95"/>
<evidence type="ECO:0000256" key="1">
    <source>
        <dbReference type="SAM" id="Phobius"/>
    </source>
</evidence>
<protein>
    <recommendedName>
        <fullName evidence="4">Autotransporter-associated beta strand repeat protein</fullName>
    </recommendedName>
</protein>
<accession>C7LS95</accession>
<evidence type="ECO:0000313" key="3">
    <source>
        <dbReference type="Proteomes" id="UP000002216"/>
    </source>
</evidence>
<dbReference type="eggNOG" id="COG4625">
    <property type="taxonomic scope" value="Bacteria"/>
</dbReference>
<name>C7LS95_DESBD</name>
<evidence type="ECO:0000313" key="2">
    <source>
        <dbReference type="EMBL" id="ACU90643.1"/>
    </source>
</evidence>
<dbReference type="SUPFAM" id="SSF51126">
    <property type="entry name" value="Pectin lyase-like"/>
    <property type="match status" value="1"/>
</dbReference>
<dbReference type="EMBL" id="CP001629">
    <property type="protein sequence ID" value="ACU90643.1"/>
    <property type="molecule type" value="Genomic_DNA"/>
</dbReference>
<dbReference type="STRING" id="525897.Dbac_2566"/>
<keyword evidence="1" id="KW-0472">Membrane</keyword>
<keyword evidence="1" id="KW-1133">Transmembrane helix</keyword>
<dbReference type="Proteomes" id="UP000002216">
    <property type="component" value="Chromosome"/>
</dbReference>
<proteinExistence type="predicted"/>
<sequence length="617" mass="63185">MNWDNGVPVTGSRVVLSLPDANNGDYTVVYDVLGDDFPKLTDIIINGSTDFQPILQLQKGTDSSPLYFESASMLVGDTGKGSLVHEYGTVETQSLILGDDTDSVGRYAISGEFKLPDEIEAPAEWGPDQTDSFLGVLGNLLVGNAGDGAFSQQGGIVIVKDDLILGSTFTGEGSYTLANGVLWTGNTVVGGDGTGLFTQSGGLHLIGFDPFNLTPIESEEHTLVVNAGSYDMSDGRLLVSSEIIGNGGQFLQSDGEHHVYKNMVVGSASAGSITLSDQAKLVVESDILLGLNGGEGSVSLDNTASLRVNGNMLLGMREPGGSESGNGIVIQGSEQTSAEGGPSVSAGSVILGNDATTTGAYTLHSGTFTAGGVVVGQGGSGTFRQTGGVAAIRGNLELGAVFDSIGTYELSSGSLDVSGLEHIGGKGTATFTQTGGSNTAGSMTVGTGSNYSFQGGSLTVTDTINNYGLFQGAGEINVETFNNDGTLAPGNSPGTLSITGDFNQGSEGILAIELGGTQPSLFDTLNIMGEANLAGTLLIESWDNFMPKAGDSFTILTAQNLSGQFLIDSKITGINWIASYRDNKVSLTASSVPLPGAALLLAPVLLGLVGFRRKLAA</sequence>
<evidence type="ECO:0008006" key="4">
    <source>
        <dbReference type="Google" id="ProtNLM"/>
    </source>
</evidence>
<organism evidence="2 3">
    <name type="scientific">Desulfomicrobium baculatum (strain DSM 4028 / VKM B-1378 / X)</name>
    <name type="common">Desulfovibrio baculatus</name>
    <dbReference type="NCBI Taxonomy" id="525897"/>
    <lineage>
        <taxon>Bacteria</taxon>
        <taxon>Pseudomonadati</taxon>
        <taxon>Thermodesulfobacteriota</taxon>
        <taxon>Desulfovibrionia</taxon>
        <taxon>Desulfovibrionales</taxon>
        <taxon>Desulfomicrobiaceae</taxon>
        <taxon>Desulfomicrobium</taxon>
    </lineage>
</organism>
<feature type="transmembrane region" description="Helical" evidence="1">
    <location>
        <begin position="592"/>
        <end position="611"/>
    </location>
</feature>
<dbReference type="HOGENOM" id="CLU_491614_0_0_7"/>
<reference evidence="2 3" key="1">
    <citation type="journal article" date="2009" name="Stand. Genomic Sci.">
        <title>Complete genome sequence of Desulfomicrobium baculatum type strain (X).</title>
        <authorList>
            <person name="Copeland A."/>
            <person name="Spring S."/>
            <person name="Goker M."/>
            <person name="Schneider S."/>
            <person name="Lapidus A."/>
            <person name="Del Rio T.G."/>
            <person name="Tice H."/>
            <person name="Cheng J.F."/>
            <person name="Chen F."/>
            <person name="Nolan M."/>
            <person name="Bruce D."/>
            <person name="Goodwin L."/>
            <person name="Pitluck S."/>
            <person name="Ivanova N."/>
            <person name="Mavrommatis K."/>
            <person name="Ovchinnikova G."/>
            <person name="Pati A."/>
            <person name="Chen A."/>
            <person name="Palaniappan K."/>
            <person name="Land M."/>
            <person name="Hauser L."/>
            <person name="Chang Y.J."/>
            <person name="Jeffries C.C."/>
            <person name="Meincke L."/>
            <person name="Sims D."/>
            <person name="Brettin T."/>
            <person name="Detter J.C."/>
            <person name="Han C."/>
            <person name="Chain P."/>
            <person name="Bristow J."/>
            <person name="Eisen J.A."/>
            <person name="Markowitz V."/>
            <person name="Hugenholtz P."/>
            <person name="Kyrpides N.C."/>
            <person name="Klenk H.P."/>
            <person name="Lucas S."/>
        </authorList>
    </citation>
    <scope>NUCLEOTIDE SEQUENCE [LARGE SCALE GENOMIC DNA]</scope>
    <source>
        <strain evidence="3">DSM 4028 / VKM B-1378 / X</strain>
    </source>
</reference>
<dbReference type="InterPro" id="IPR011050">
    <property type="entry name" value="Pectin_lyase_fold/virulence"/>
</dbReference>
<dbReference type="KEGG" id="dba:Dbac_2566"/>
<keyword evidence="3" id="KW-1185">Reference proteome</keyword>